<evidence type="ECO:0000256" key="1">
    <source>
        <dbReference type="SAM" id="MobiDB-lite"/>
    </source>
</evidence>
<proteinExistence type="predicted"/>
<accession>A0A813I9J7</accession>
<feature type="region of interest" description="Disordered" evidence="1">
    <location>
        <begin position="34"/>
        <end position="121"/>
    </location>
</feature>
<dbReference type="AlphaFoldDB" id="A0A813I9J7"/>
<dbReference type="EMBL" id="CAJNNW010005409">
    <property type="protein sequence ID" value="CAE8647395.1"/>
    <property type="molecule type" value="Genomic_DNA"/>
</dbReference>
<dbReference type="InterPro" id="IPR051964">
    <property type="entry name" value="Chaperone_stress_response"/>
</dbReference>
<dbReference type="PANTHER" id="PTHR44029">
    <property type="entry name" value="DNAJ HOMOLOG SUBFAMILY C MEMBER 21"/>
    <property type="match status" value="1"/>
</dbReference>
<dbReference type="InterPro" id="IPR054076">
    <property type="entry name" value="ZUO1-like_ZHD"/>
</dbReference>
<organism evidence="3 4">
    <name type="scientific">Polarella glacialis</name>
    <name type="common">Dinoflagellate</name>
    <dbReference type="NCBI Taxonomy" id="89957"/>
    <lineage>
        <taxon>Eukaryota</taxon>
        <taxon>Sar</taxon>
        <taxon>Alveolata</taxon>
        <taxon>Dinophyceae</taxon>
        <taxon>Suessiales</taxon>
        <taxon>Suessiaceae</taxon>
        <taxon>Polarella</taxon>
    </lineage>
</organism>
<evidence type="ECO:0000313" key="4">
    <source>
        <dbReference type="Proteomes" id="UP000626109"/>
    </source>
</evidence>
<feature type="compositionally biased region" description="Acidic residues" evidence="1">
    <location>
        <begin position="103"/>
        <end position="118"/>
    </location>
</feature>
<dbReference type="Pfam" id="PF21884">
    <property type="entry name" value="ZUO1-like_ZHD"/>
    <property type="match status" value="1"/>
</dbReference>
<dbReference type="GO" id="GO:0005737">
    <property type="term" value="C:cytoplasm"/>
    <property type="evidence" value="ECO:0007669"/>
    <property type="project" value="TreeGrafter"/>
</dbReference>
<name>A0A813I9J7_POLGL</name>
<feature type="non-terminal residue" evidence="3">
    <location>
        <position position="1"/>
    </location>
</feature>
<feature type="domain" description="Zuotin-like zuotin homology" evidence="2">
    <location>
        <begin position="2"/>
        <end position="38"/>
    </location>
</feature>
<feature type="compositionally biased region" description="Basic and acidic residues" evidence="1">
    <location>
        <begin position="45"/>
        <end position="102"/>
    </location>
</feature>
<evidence type="ECO:0000259" key="2">
    <source>
        <dbReference type="Pfam" id="PF21884"/>
    </source>
</evidence>
<dbReference type="Proteomes" id="UP000626109">
    <property type="component" value="Unassembled WGS sequence"/>
</dbReference>
<feature type="non-terminal residue" evidence="3">
    <location>
        <position position="135"/>
    </location>
</feature>
<evidence type="ECO:0000313" key="3">
    <source>
        <dbReference type="EMBL" id="CAE8647395.1"/>
    </source>
</evidence>
<reference evidence="3" key="1">
    <citation type="submission" date="2021-02" db="EMBL/GenBank/DDBJ databases">
        <authorList>
            <person name="Dougan E. K."/>
            <person name="Rhodes N."/>
            <person name="Thang M."/>
            <person name="Chan C."/>
        </authorList>
    </citation>
    <scope>NUCLEOTIDE SEQUENCE</scope>
</reference>
<dbReference type="PANTHER" id="PTHR44029:SF1">
    <property type="entry name" value="DNAJ HOMOLOG SUBFAMILY C MEMBER 21"/>
    <property type="match status" value="1"/>
</dbReference>
<protein>
    <recommendedName>
        <fullName evidence="2">Zuotin-like zuotin homology domain-containing protein</fullName>
    </recommendedName>
</protein>
<gene>
    <name evidence="3" type="ORF">PGLA2088_LOCUS5639</name>
</gene>
<comment type="caution">
    <text evidence="3">The sequence shown here is derived from an EMBL/GenBank/DDBJ whole genome shotgun (WGS) entry which is preliminary data.</text>
</comment>
<sequence>VRRAMEQENKKARQAAKKDFNAEVRQLVQFVQKRDPRVAAHQKKQMKETVEKKKHETADKDRKKEEQAKEREEKKEASRLADEERWEEVRAAKEARKARGEIMSEDDGDADSDEDSDEQVGYFCEPCRKRFQSEK</sequence>
<feature type="region of interest" description="Disordered" evidence="1">
    <location>
        <begin position="1"/>
        <end position="20"/>
    </location>
</feature>